<accession>A0ABN8KP69</accession>
<dbReference type="Pfam" id="PF16258">
    <property type="entry name" value="DUF4912"/>
    <property type="match status" value="1"/>
</dbReference>
<gene>
    <name evidence="1" type="ORF">BACCIP111895_02582</name>
</gene>
<evidence type="ECO:0008006" key="3">
    <source>
        <dbReference type="Google" id="ProtNLM"/>
    </source>
</evidence>
<comment type="caution">
    <text evidence="1">The sequence shown here is derived from an EMBL/GenBank/DDBJ whole genome shotgun (WGS) entry which is preliminary data.</text>
</comment>
<dbReference type="RefSeq" id="WP_248735677.1">
    <property type="nucleotide sequence ID" value="NZ_CALBWS010000016.1"/>
</dbReference>
<keyword evidence="2" id="KW-1185">Reference proteome</keyword>
<evidence type="ECO:0000313" key="2">
    <source>
        <dbReference type="Proteomes" id="UP000838308"/>
    </source>
</evidence>
<evidence type="ECO:0000313" key="1">
    <source>
        <dbReference type="EMBL" id="CAH2715398.1"/>
    </source>
</evidence>
<sequence length="227" mass="26474">MKEELIKLREDGLSFRKISSELDTTVGKVQYSLNKCQDSERPNHMTNGCLQNSKDEKISDSNMTQAFVPKKGELAAKLVTPRKMFIWWEVSETPKRMIELFFNRKFSDLVPVSRIYDVTDIIFNGKNAHHFYEITVPYQRGYWFIRGLTANRSYVAELGVYLSETSFFPIYRSNCLQTPANVLLNETEMCRDMIQYQQFEDHPPKWIDHVSTYSYYLESATLEGGNG</sequence>
<dbReference type="Proteomes" id="UP000838308">
    <property type="component" value="Unassembled WGS sequence"/>
</dbReference>
<organism evidence="1 2">
    <name type="scientific">Neobacillus rhizosphaerae</name>
    <dbReference type="NCBI Taxonomy" id="2880965"/>
    <lineage>
        <taxon>Bacteria</taxon>
        <taxon>Bacillati</taxon>
        <taxon>Bacillota</taxon>
        <taxon>Bacilli</taxon>
        <taxon>Bacillales</taxon>
        <taxon>Bacillaceae</taxon>
        <taxon>Neobacillus</taxon>
    </lineage>
</organism>
<dbReference type="InterPro" id="IPR032585">
    <property type="entry name" value="DUF4912"/>
</dbReference>
<protein>
    <recommendedName>
        <fullName evidence="3">DUF4912 domain-containing protein</fullName>
    </recommendedName>
</protein>
<reference evidence="1" key="1">
    <citation type="submission" date="2022-04" db="EMBL/GenBank/DDBJ databases">
        <authorList>
            <person name="Criscuolo A."/>
        </authorList>
    </citation>
    <scope>NUCLEOTIDE SEQUENCE</scope>
    <source>
        <strain evidence="1">CIP111895</strain>
    </source>
</reference>
<dbReference type="EMBL" id="CALBWS010000016">
    <property type="protein sequence ID" value="CAH2715398.1"/>
    <property type="molecule type" value="Genomic_DNA"/>
</dbReference>
<name>A0ABN8KP69_9BACI</name>
<proteinExistence type="predicted"/>